<dbReference type="KEGG" id="sdr:SCD_n01937"/>
<feature type="transmembrane region" description="Helical" evidence="14">
    <location>
        <begin position="148"/>
        <end position="168"/>
    </location>
</feature>
<keyword evidence="5 13" id="KW-0378">Hydrolase</keyword>
<dbReference type="Proteomes" id="UP000015559">
    <property type="component" value="Chromosome"/>
</dbReference>
<feature type="transmembrane region" description="Helical" evidence="14">
    <location>
        <begin position="6"/>
        <end position="22"/>
    </location>
</feature>
<feature type="transmembrane region" description="Helical" evidence="14">
    <location>
        <begin position="290"/>
        <end position="308"/>
    </location>
</feature>
<sequence length="415" mass="46662">MTFTLIFLAALTISVLLRYWLAQRHIRHIQAHRASVPQDFADRINLESHQKAADYSIAKTRMDNLHLVLESALLLAFTLGGGIELLYGLWHGLLGSGLWQGTALILSVFAILTLVEIPLGFYSAFGIDARFGFNKMTPALFFTDLAKQMLLGAALGIPLLLGVLWLMGQMGEYWWFYVWSAWMGFNLLVLAVYPTFIAPLFNKFTPLADSTLKEQVEHLLQKCGFHAQGFYVMDGSRRSTHGNAYFSGFGKSRRIVFFDTLLTRLGHDEIVAVLAHELGHFKHRHIIKRIVLMAAMSLAGLWLLGWLMDKEWFYHGLGVTTPGTATALLLFLLAMPVFTFLLQPLMSFYSRKHEFEADRYAAKNASADDLVRALVKLYNDNASTLTPDPLHSAFYDSHPPAAIRIAQLQAHASIQ</sequence>
<comment type="similarity">
    <text evidence="13">Belongs to the peptidase M48 family.</text>
</comment>
<feature type="binding site" evidence="12">
    <location>
        <position position="280"/>
    </location>
    <ligand>
        <name>Zn(2+)</name>
        <dbReference type="ChEBI" id="CHEBI:29105"/>
        <note>catalytic</note>
    </ligand>
</feature>
<evidence type="ECO:0000256" key="2">
    <source>
        <dbReference type="ARBA" id="ARBA00022670"/>
    </source>
</evidence>
<proteinExistence type="inferred from homology"/>
<dbReference type="FunFam" id="3.30.2010.10:FF:000002">
    <property type="entry name" value="CAAX prenyl protease"/>
    <property type="match status" value="1"/>
</dbReference>
<reference evidence="17 18" key="1">
    <citation type="journal article" date="2012" name="Appl. Environ. Microbiol.">
        <title>Draft genome sequence of a psychrotolerant sulfur-oxidizing bacterium, Sulfuricella denitrificans skB26, and proteomic insights into cold adaptation.</title>
        <authorList>
            <person name="Watanabe T."/>
            <person name="Kojima H."/>
            <person name="Fukui M."/>
        </authorList>
    </citation>
    <scope>NUCLEOTIDE SEQUENCE [LARGE SCALE GENOMIC DNA]</scope>
    <source>
        <strain evidence="18">skB26</strain>
    </source>
</reference>
<feature type="active site" description="Proton donor" evidence="11">
    <location>
        <position position="358"/>
    </location>
</feature>
<dbReference type="EMBL" id="AP013066">
    <property type="protein sequence ID" value="BAN35748.1"/>
    <property type="molecule type" value="Genomic_DNA"/>
</dbReference>
<name>S6ACQ1_SULDS</name>
<evidence type="ECO:0000256" key="12">
    <source>
        <dbReference type="PIRSR" id="PIRSR627057-2"/>
    </source>
</evidence>
<dbReference type="CDD" id="cd07343">
    <property type="entry name" value="M48A_Zmpste24p_like"/>
    <property type="match status" value="1"/>
</dbReference>
<feature type="domain" description="Peptidase M48" evidence="15">
    <location>
        <begin position="208"/>
        <end position="410"/>
    </location>
</feature>
<keyword evidence="10 14" id="KW-0472">Membrane</keyword>
<comment type="cofactor">
    <cofactor evidence="12 13">
        <name>Zn(2+)</name>
        <dbReference type="ChEBI" id="CHEBI:29105"/>
    </cofactor>
    <text evidence="12 13">Binds 1 zinc ion per subunit.</text>
</comment>
<evidence type="ECO:0000259" key="15">
    <source>
        <dbReference type="Pfam" id="PF01435"/>
    </source>
</evidence>
<feature type="binding site" evidence="12">
    <location>
        <position position="276"/>
    </location>
    <ligand>
        <name>Zn(2+)</name>
        <dbReference type="ChEBI" id="CHEBI:29105"/>
        <note>catalytic</note>
    </ligand>
</feature>
<evidence type="ECO:0000256" key="10">
    <source>
        <dbReference type="ARBA" id="ARBA00023136"/>
    </source>
</evidence>
<evidence type="ECO:0000256" key="14">
    <source>
        <dbReference type="SAM" id="Phobius"/>
    </source>
</evidence>
<evidence type="ECO:0000256" key="13">
    <source>
        <dbReference type="RuleBase" id="RU003983"/>
    </source>
</evidence>
<feature type="transmembrane region" description="Helical" evidence="14">
    <location>
        <begin position="102"/>
        <end position="127"/>
    </location>
</feature>
<protein>
    <submittedName>
        <fullName evidence="17">Peptidase M48 Ste24p</fullName>
    </submittedName>
</protein>
<evidence type="ECO:0000256" key="6">
    <source>
        <dbReference type="ARBA" id="ARBA00022824"/>
    </source>
</evidence>
<evidence type="ECO:0000313" key="17">
    <source>
        <dbReference type="EMBL" id="BAN35748.1"/>
    </source>
</evidence>
<comment type="subcellular location">
    <subcellularLocation>
        <location evidence="1">Endoplasmic reticulum membrane</location>
        <topology evidence="1">Multi-pass membrane protein</topology>
    </subcellularLocation>
</comment>
<dbReference type="HOGENOM" id="CLU_025947_1_0_4"/>
<dbReference type="InterPro" id="IPR001915">
    <property type="entry name" value="Peptidase_M48"/>
</dbReference>
<keyword evidence="6" id="KW-0256">Endoplasmic reticulum</keyword>
<keyword evidence="2 13" id="KW-0645">Protease</keyword>
<evidence type="ECO:0000256" key="7">
    <source>
        <dbReference type="ARBA" id="ARBA00022833"/>
    </source>
</evidence>
<evidence type="ECO:0000256" key="5">
    <source>
        <dbReference type="ARBA" id="ARBA00022801"/>
    </source>
</evidence>
<keyword evidence="4 12" id="KW-0479">Metal-binding</keyword>
<feature type="transmembrane region" description="Helical" evidence="14">
    <location>
        <begin position="174"/>
        <end position="193"/>
    </location>
</feature>
<dbReference type="PANTHER" id="PTHR10120">
    <property type="entry name" value="CAAX PRENYL PROTEASE 1"/>
    <property type="match status" value="1"/>
</dbReference>
<dbReference type="InterPro" id="IPR027057">
    <property type="entry name" value="CAXX_Prtase_1"/>
</dbReference>
<dbReference type="InterPro" id="IPR032456">
    <property type="entry name" value="Peptidase_M48_N"/>
</dbReference>
<dbReference type="OrthoDB" id="9781930at2"/>
<dbReference type="AlphaFoldDB" id="S6ACQ1"/>
<feature type="binding site" evidence="12">
    <location>
        <position position="354"/>
    </location>
    <ligand>
        <name>Zn(2+)</name>
        <dbReference type="ChEBI" id="CHEBI:29105"/>
        <note>catalytic</note>
    </ligand>
</feature>
<gene>
    <name evidence="17" type="ORF">SCD_n01937</name>
</gene>
<evidence type="ECO:0000256" key="4">
    <source>
        <dbReference type="ARBA" id="ARBA00022723"/>
    </source>
</evidence>
<feature type="active site" evidence="11">
    <location>
        <position position="277"/>
    </location>
</feature>
<evidence type="ECO:0000256" key="9">
    <source>
        <dbReference type="ARBA" id="ARBA00023049"/>
    </source>
</evidence>
<dbReference type="RefSeq" id="WP_009204942.1">
    <property type="nucleotide sequence ID" value="NC_022357.1"/>
</dbReference>
<feature type="transmembrane region" description="Helical" evidence="14">
    <location>
        <begin position="67"/>
        <end position="90"/>
    </location>
</feature>
<keyword evidence="8 14" id="KW-1133">Transmembrane helix</keyword>
<dbReference type="GO" id="GO:0046872">
    <property type="term" value="F:metal ion binding"/>
    <property type="evidence" value="ECO:0007669"/>
    <property type="project" value="UniProtKB-KW"/>
</dbReference>
<dbReference type="Pfam" id="PF16491">
    <property type="entry name" value="Peptidase_M48_N"/>
    <property type="match status" value="1"/>
</dbReference>
<dbReference type="eggNOG" id="COG0501">
    <property type="taxonomic scope" value="Bacteria"/>
</dbReference>
<feature type="transmembrane region" description="Helical" evidence="14">
    <location>
        <begin position="328"/>
        <end position="349"/>
    </location>
</feature>
<evidence type="ECO:0000313" key="18">
    <source>
        <dbReference type="Proteomes" id="UP000015559"/>
    </source>
</evidence>
<keyword evidence="7 12" id="KW-0862">Zinc</keyword>
<keyword evidence="9 13" id="KW-0482">Metalloprotease</keyword>
<accession>S6ACQ1</accession>
<organism evidence="17 18">
    <name type="scientific">Sulfuricella denitrificans (strain DSM 22764 / NBRC 105220 / skB26)</name>
    <dbReference type="NCBI Taxonomy" id="1163617"/>
    <lineage>
        <taxon>Bacteria</taxon>
        <taxon>Pseudomonadati</taxon>
        <taxon>Pseudomonadota</taxon>
        <taxon>Betaproteobacteria</taxon>
        <taxon>Nitrosomonadales</taxon>
        <taxon>Sulfuricellaceae</taxon>
        <taxon>Sulfuricella</taxon>
    </lineage>
</organism>
<dbReference type="GO" id="GO:0071586">
    <property type="term" value="P:CAAX-box protein processing"/>
    <property type="evidence" value="ECO:0007669"/>
    <property type="project" value="InterPro"/>
</dbReference>
<feature type="domain" description="CAAX prenyl protease 1 N-terminal" evidence="16">
    <location>
        <begin position="26"/>
        <end position="203"/>
    </location>
</feature>
<keyword evidence="3 14" id="KW-0812">Transmembrane</keyword>
<evidence type="ECO:0000256" key="1">
    <source>
        <dbReference type="ARBA" id="ARBA00004477"/>
    </source>
</evidence>
<dbReference type="Gene3D" id="3.30.2010.10">
    <property type="entry name" value="Metalloproteases ('zincins'), catalytic domain"/>
    <property type="match status" value="1"/>
</dbReference>
<evidence type="ECO:0000256" key="8">
    <source>
        <dbReference type="ARBA" id="ARBA00022989"/>
    </source>
</evidence>
<keyword evidence="18" id="KW-1185">Reference proteome</keyword>
<dbReference type="GO" id="GO:0004222">
    <property type="term" value="F:metalloendopeptidase activity"/>
    <property type="evidence" value="ECO:0007669"/>
    <property type="project" value="InterPro"/>
</dbReference>
<dbReference type="Pfam" id="PF01435">
    <property type="entry name" value="Peptidase_M48"/>
    <property type="match status" value="1"/>
</dbReference>
<dbReference type="STRING" id="1163617.SCD_n01937"/>
<evidence type="ECO:0000259" key="16">
    <source>
        <dbReference type="Pfam" id="PF16491"/>
    </source>
</evidence>
<evidence type="ECO:0000256" key="3">
    <source>
        <dbReference type="ARBA" id="ARBA00022692"/>
    </source>
</evidence>
<evidence type="ECO:0000256" key="11">
    <source>
        <dbReference type="PIRSR" id="PIRSR627057-1"/>
    </source>
</evidence>